<dbReference type="Proteomes" id="UP001642409">
    <property type="component" value="Unassembled WGS sequence"/>
</dbReference>
<protein>
    <submittedName>
        <fullName evidence="3">Leucine-rich repeat domain-containing protein</fullName>
    </submittedName>
    <submittedName>
        <fullName evidence="4">Leucine-rich_repeat domain-containing protein</fullName>
    </submittedName>
</protein>
<dbReference type="InterPro" id="IPR025875">
    <property type="entry name" value="Leu-rich_rpt_4"/>
</dbReference>
<keyword evidence="2" id="KW-0677">Repeat</keyword>
<proteinExistence type="predicted"/>
<evidence type="ECO:0000256" key="1">
    <source>
        <dbReference type="ARBA" id="ARBA00022614"/>
    </source>
</evidence>
<dbReference type="PANTHER" id="PTHR46652:SF3">
    <property type="entry name" value="LEUCINE-RICH REPEAT-CONTAINING PROTEIN 9"/>
    <property type="match status" value="1"/>
</dbReference>
<evidence type="ECO:0000313" key="5">
    <source>
        <dbReference type="Proteomes" id="UP001642409"/>
    </source>
</evidence>
<evidence type="ECO:0000313" key="4">
    <source>
        <dbReference type="EMBL" id="CAL5996531.1"/>
    </source>
</evidence>
<dbReference type="InterPro" id="IPR001611">
    <property type="entry name" value="Leu-rich_rpt"/>
</dbReference>
<gene>
    <name evidence="4" type="ORF">HINF_LOCUS14806</name>
    <name evidence="3" type="ORF">HINF_LOCUS51721</name>
</gene>
<organism evidence="3">
    <name type="scientific">Hexamita inflata</name>
    <dbReference type="NCBI Taxonomy" id="28002"/>
    <lineage>
        <taxon>Eukaryota</taxon>
        <taxon>Metamonada</taxon>
        <taxon>Diplomonadida</taxon>
        <taxon>Hexamitidae</taxon>
        <taxon>Hexamitinae</taxon>
        <taxon>Hexamita</taxon>
    </lineage>
</organism>
<reference evidence="3" key="1">
    <citation type="submission" date="2023-06" db="EMBL/GenBank/DDBJ databases">
        <authorList>
            <person name="Kurt Z."/>
        </authorList>
    </citation>
    <scope>NUCLEOTIDE SEQUENCE</scope>
</reference>
<dbReference type="SMART" id="SM00365">
    <property type="entry name" value="LRR_SD22"/>
    <property type="match status" value="4"/>
</dbReference>
<dbReference type="InterPro" id="IPR050836">
    <property type="entry name" value="SDS22/Internalin_LRR"/>
</dbReference>
<dbReference type="EMBL" id="CATOUU010000972">
    <property type="protein sequence ID" value="CAI9964076.1"/>
    <property type="molecule type" value="Genomic_DNA"/>
</dbReference>
<reference evidence="4 5" key="2">
    <citation type="submission" date="2024-07" db="EMBL/GenBank/DDBJ databases">
        <authorList>
            <person name="Akdeniz Z."/>
        </authorList>
    </citation>
    <scope>NUCLEOTIDE SEQUENCE [LARGE SCALE GENOMIC DNA]</scope>
</reference>
<dbReference type="SUPFAM" id="SSF52075">
    <property type="entry name" value="Outer arm dynein light chain 1"/>
    <property type="match status" value="1"/>
</dbReference>
<dbReference type="InterPro" id="IPR032675">
    <property type="entry name" value="LRR_dom_sf"/>
</dbReference>
<evidence type="ECO:0000313" key="3">
    <source>
        <dbReference type="EMBL" id="CAI9964076.1"/>
    </source>
</evidence>
<name>A0AA86UTH6_9EUKA</name>
<dbReference type="AlphaFoldDB" id="A0AA86UTH6"/>
<accession>A0AA86UTH6</accession>
<evidence type="ECO:0000256" key="2">
    <source>
        <dbReference type="ARBA" id="ARBA00022737"/>
    </source>
</evidence>
<sequence length="305" mass="35116">MGGDQSQLTKYRIKQIKKDVYFNVNGSYINLSGQNKLFKGLKSLQNINEIQEISNMELTHFGTFSLDGIQNLSDLHALSVRYCFIDSLSYISQQMNLTHLDIRGCRLTSLTGISELTNLKLLTVYDNQITSLEPIFPLSKLRKLFCGRNRISSIQYLNCVDLENLSLCQNRIADPNQIFFIKQLIKLKKLDLTVNNFGQQRIENVVNSVIADSVHIVNLFADSLTNDINRIRNAQKNVEFPEYVRTYTKLRQTKIRKEEKKEKLLFDKILVHLQTVVGEKQIVNEKMQQVHNAQINALKVLGGYE</sequence>
<dbReference type="Pfam" id="PF12799">
    <property type="entry name" value="LRR_4"/>
    <property type="match status" value="1"/>
</dbReference>
<dbReference type="Gene3D" id="3.80.10.10">
    <property type="entry name" value="Ribonuclease Inhibitor"/>
    <property type="match status" value="1"/>
</dbReference>
<keyword evidence="1" id="KW-0433">Leucine-rich repeat</keyword>
<dbReference type="PROSITE" id="PS51450">
    <property type="entry name" value="LRR"/>
    <property type="match status" value="2"/>
</dbReference>
<dbReference type="EMBL" id="CAXDID020000035">
    <property type="protein sequence ID" value="CAL5996531.1"/>
    <property type="molecule type" value="Genomic_DNA"/>
</dbReference>
<comment type="caution">
    <text evidence="3">The sequence shown here is derived from an EMBL/GenBank/DDBJ whole genome shotgun (WGS) entry which is preliminary data.</text>
</comment>
<keyword evidence="5" id="KW-1185">Reference proteome</keyword>
<dbReference type="PANTHER" id="PTHR46652">
    <property type="entry name" value="LEUCINE-RICH REPEAT AND IQ DOMAIN-CONTAINING PROTEIN 1-RELATED"/>
    <property type="match status" value="1"/>
</dbReference>